<feature type="region of interest" description="Disordered" evidence="6">
    <location>
        <begin position="264"/>
        <end position="283"/>
    </location>
</feature>
<comment type="caution">
    <text evidence="8">The sequence shown here is derived from an EMBL/GenBank/DDBJ whole genome shotgun (WGS) entry which is preliminary data.</text>
</comment>
<protein>
    <recommendedName>
        <fullName evidence="7">Arf-GAP domain-containing protein</fullName>
    </recommendedName>
</protein>
<feature type="region of interest" description="Disordered" evidence="6">
    <location>
        <begin position="189"/>
        <end position="237"/>
    </location>
</feature>
<dbReference type="Gene3D" id="1.10.220.150">
    <property type="entry name" value="Arf GTPase activating protein"/>
    <property type="match status" value="1"/>
</dbReference>
<dbReference type="SUPFAM" id="SSF57863">
    <property type="entry name" value="ArfGap/RecO-like zinc finger"/>
    <property type="match status" value="1"/>
</dbReference>
<keyword evidence="9" id="KW-1185">Reference proteome</keyword>
<feature type="domain" description="Arf-GAP" evidence="7">
    <location>
        <begin position="53"/>
        <end position="174"/>
    </location>
</feature>
<dbReference type="InterPro" id="IPR001164">
    <property type="entry name" value="ArfGAP_dom"/>
</dbReference>
<feature type="region of interest" description="Disordered" evidence="6">
    <location>
        <begin position="1"/>
        <end position="47"/>
    </location>
</feature>
<accession>A0AA88GQ95</accession>
<keyword evidence="2" id="KW-0479">Metal-binding</keyword>
<evidence type="ECO:0000256" key="5">
    <source>
        <dbReference type="PROSITE-ProRule" id="PRU00288"/>
    </source>
</evidence>
<feature type="compositionally biased region" description="Basic and acidic residues" evidence="6">
    <location>
        <begin position="385"/>
        <end position="397"/>
    </location>
</feature>
<gene>
    <name evidence="8" type="ORF">C9374_005092</name>
</gene>
<evidence type="ECO:0000256" key="3">
    <source>
        <dbReference type="ARBA" id="ARBA00022771"/>
    </source>
</evidence>
<evidence type="ECO:0000256" key="1">
    <source>
        <dbReference type="ARBA" id="ARBA00022468"/>
    </source>
</evidence>
<dbReference type="InterPro" id="IPR037278">
    <property type="entry name" value="ARFGAP/RecO"/>
</dbReference>
<sequence>MLKRIQSGNTVSSGSSSSQYSSGSNYNSNNNNNNNTTGSSSPTLRDQQQEQFKKVLAQLLKLPCNAECADCTEARPVWCSATFGTFICLRCAGIHRSLGSHISFVRSAEMDKWDEKHVKLMQLMGNERAREYFEHELPSDKKKPSRLDSTNVVEQFIKDKYVSLKYVPKKEDGKKMTFREFLELVKNASSDKQKTVDSTSGNEKKKKSVKSPTTDEVKKKKKKKPTTNNEDGKSVEDIIGVSPSASSTQSVNFTFDDLLSSPLSVESTTTTPTVATTPSQVNNTADPNTLMGFLSDKFSLIDLGNSKTSPTVVNTTTTNVSTVAVVANNTNTTKQDSNGATKSEVKKKTKKSVKPIKTSSFEDDEEEDEYDAIFQKPASSTTTDQEQKKNAILDLWK</sequence>
<dbReference type="Proteomes" id="UP000816034">
    <property type="component" value="Unassembled WGS sequence"/>
</dbReference>
<proteinExistence type="predicted"/>
<organism evidence="8 9">
    <name type="scientific">Naegleria lovaniensis</name>
    <name type="common">Amoeba</name>
    <dbReference type="NCBI Taxonomy" id="51637"/>
    <lineage>
        <taxon>Eukaryota</taxon>
        <taxon>Discoba</taxon>
        <taxon>Heterolobosea</taxon>
        <taxon>Tetramitia</taxon>
        <taxon>Eutetramitia</taxon>
        <taxon>Vahlkampfiidae</taxon>
        <taxon>Naegleria</taxon>
    </lineage>
</organism>
<keyword evidence="1" id="KW-0343">GTPase activation</keyword>
<dbReference type="InterPro" id="IPR038508">
    <property type="entry name" value="ArfGAP_dom_sf"/>
</dbReference>
<feature type="region of interest" description="Disordered" evidence="6">
    <location>
        <begin position="329"/>
        <end position="397"/>
    </location>
</feature>
<dbReference type="GeneID" id="68097547"/>
<reference evidence="8 9" key="1">
    <citation type="journal article" date="2018" name="BMC Genomics">
        <title>The genome of Naegleria lovaniensis, the basis for a comparative approach to unravel pathogenicity factors of the human pathogenic amoeba N. fowleri.</title>
        <authorList>
            <person name="Liechti N."/>
            <person name="Schurch N."/>
            <person name="Bruggmann R."/>
            <person name="Wittwer M."/>
        </authorList>
    </citation>
    <scope>NUCLEOTIDE SEQUENCE [LARGE SCALE GENOMIC DNA]</scope>
    <source>
        <strain evidence="8 9">ATCC 30569</strain>
    </source>
</reference>
<dbReference type="InterPro" id="IPR051718">
    <property type="entry name" value="ARF_GTPase-activating"/>
</dbReference>
<keyword evidence="3 5" id="KW-0863">Zinc-finger</keyword>
<dbReference type="PROSITE" id="PS50115">
    <property type="entry name" value="ARFGAP"/>
    <property type="match status" value="1"/>
</dbReference>
<feature type="compositionally biased region" description="Basic residues" evidence="6">
    <location>
        <begin position="345"/>
        <end position="354"/>
    </location>
</feature>
<evidence type="ECO:0000313" key="9">
    <source>
        <dbReference type="Proteomes" id="UP000816034"/>
    </source>
</evidence>
<dbReference type="PANTHER" id="PTHR45705">
    <property type="entry name" value="FI20236P1"/>
    <property type="match status" value="1"/>
</dbReference>
<dbReference type="GO" id="GO:0005096">
    <property type="term" value="F:GTPase activator activity"/>
    <property type="evidence" value="ECO:0007669"/>
    <property type="project" value="UniProtKB-KW"/>
</dbReference>
<evidence type="ECO:0000313" key="8">
    <source>
        <dbReference type="EMBL" id="KAG2382512.1"/>
    </source>
</evidence>
<dbReference type="PANTHER" id="PTHR45705:SF1">
    <property type="entry name" value="FI20236P1"/>
    <property type="match status" value="1"/>
</dbReference>
<feature type="compositionally biased region" description="Low complexity" evidence="6">
    <location>
        <begin position="264"/>
        <end position="281"/>
    </location>
</feature>
<feature type="compositionally biased region" description="Acidic residues" evidence="6">
    <location>
        <begin position="361"/>
        <end position="371"/>
    </location>
</feature>
<evidence type="ECO:0000259" key="7">
    <source>
        <dbReference type="PROSITE" id="PS50115"/>
    </source>
</evidence>
<dbReference type="PRINTS" id="PR00405">
    <property type="entry name" value="REVINTRACTNG"/>
</dbReference>
<dbReference type="CDD" id="cd08204">
    <property type="entry name" value="ArfGap"/>
    <property type="match status" value="1"/>
</dbReference>
<evidence type="ECO:0000256" key="2">
    <source>
        <dbReference type="ARBA" id="ARBA00022723"/>
    </source>
</evidence>
<name>A0AA88GQ95_NAELO</name>
<dbReference type="SMART" id="SM00105">
    <property type="entry name" value="ArfGap"/>
    <property type="match status" value="1"/>
</dbReference>
<dbReference type="FunFam" id="1.10.220.150:FF:000009">
    <property type="entry name" value="stromal membrane-associated protein 1 isoform X1"/>
    <property type="match status" value="1"/>
</dbReference>
<evidence type="ECO:0000256" key="4">
    <source>
        <dbReference type="ARBA" id="ARBA00022833"/>
    </source>
</evidence>
<dbReference type="AlphaFoldDB" id="A0AA88GQ95"/>
<dbReference type="RefSeq" id="XP_044548191.1">
    <property type="nucleotide sequence ID" value="XM_044694804.1"/>
</dbReference>
<keyword evidence="4" id="KW-0862">Zinc</keyword>
<dbReference type="EMBL" id="PYSW02000023">
    <property type="protein sequence ID" value="KAG2382512.1"/>
    <property type="molecule type" value="Genomic_DNA"/>
</dbReference>
<dbReference type="Pfam" id="PF01412">
    <property type="entry name" value="ArfGap"/>
    <property type="match status" value="1"/>
</dbReference>
<dbReference type="GO" id="GO:0005737">
    <property type="term" value="C:cytoplasm"/>
    <property type="evidence" value="ECO:0007669"/>
    <property type="project" value="TreeGrafter"/>
</dbReference>
<evidence type="ECO:0000256" key="6">
    <source>
        <dbReference type="SAM" id="MobiDB-lite"/>
    </source>
</evidence>
<feature type="compositionally biased region" description="Low complexity" evidence="6">
    <location>
        <begin position="1"/>
        <end position="41"/>
    </location>
</feature>
<dbReference type="GO" id="GO:0008270">
    <property type="term" value="F:zinc ion binding"/>
    <property type="evidence" value="ECO:0007669"/>
    <property type="project" value="UniProtKB-KW"/>
</dbReference>